<dbReference type="InterPro" id="IPR036779">
    <property type="entry name" value="LysM_dom_sf"/>
</dbReference>
<reference evidence="3 4" key="1">
    <citation type="submission" date="2019-09" db="EMBL/GenBank/DDBJ databases">
        <title>Whole genome sequences of isolates from the Mars Exploration Rovers.</title>
        <authorList>
            <person name="Seuylemezian A."/>
            <person name="Vaishampayan P."/>
        </authorList>
    </citation>
    <scope>NUCLEOTIDE SEQUENCE [LARGE SCALE GENOMIC DNA]</scope>
    <source>
        <strain evidence="3 4">MER_TA_151</strain>
    </source>
</reference>
<evidence type="ECO:0000313" key="3">
    <source>
        <dbReference type="EMBL" id="KAA9021826.1"/>
    </source>
</evidence>
<dbReference type="Pfam" id="PF01476">
    <property type="entry name" value="LysM"/>
    <property type="match status" value="1"/>
</dbReference>
<dbReference type="AlphaFoldDB" id="A0A5J5HN92"/>
<gene>
    <name evidence="3" type="ORF">F4V44_17815</name>
</gene>
<keyword evidence="1" id="KW-0812">Transmembrane</keyword>
<protein>
    <submittedName>
        <fullName evidence="3">LysM peptidoglycan-binding domain-containing protein</fullName>
    </submittedName>
</protein>
<dbReference type="InterPro" id="IPR018392">
    <property type="entry name" value="LysM"/>
</dbReference>
<name>A0A5J5HN92_9BACI</name>
<dbReference type="Gene3D" id="3.10.350.10">
    <property type="entry name" value="LysM domain"/>
    <property type="match status" value="1"/>
</dbReference>
<dbReference type="PROSITE" id="PS51782">
    <property type="entry name" value="LYSM"/>
    <property type="match status" value="1"/>
</dbReference>
<dbReference type="RefSeq" id="WP_150441352.1">
    <property type="nucleotide sequence ID" value="NZ_VYKL01000026.1"/>
</dbReference>
<dbReference type="SMART" id="SM00257">
    <property type="entry name" value="LysM"/>
    <property type="match status" value="1"/>
</dbReference>
<keyword evidence="1" id="KW-1133">Transmembrane helix</keyword>
<sequence length="106" mass="12127">MKKLWRNYSYAIILVALCMVSLVVIKINVPSSPSHYMTITVSAGQSLWEISQKYEEQHGLSEIEFIKWVEKYNGISGDNIFTGDNIIIPIDARKMEVKEVQNLASY</sequence>
<dbReference type="Proteomes" id="UP000326671">
    <property type="component" value="Unassembled WGS sequence"/>
</dbReference>
<dbReference type="OrthoDB" id="2679564at2"/>
<comment type="caution">
    <text evidence="3">The sequence shown here is derived from an EMBL/GenBank/DDBJ whole genome shotgun (WGS) entry which is preliminary data.</text>
</comment>
<evidence type="ECO:0000256" key="1">
    <source>
        <dbReference type="SAM" id="Phobius"/>
    </source>
</evidence>
<proteinExistence type="predicted"/>
<keyword evidence="1" id="KW-0472">Membrane</keyword>
<evidence type="ECO:0000259" key="2">
    <source>
        <dbReference type="PROSITE" id="PS51782"/>
    </source>
</evidence>
<organism evidence="3 4">
    <name type="scientific">Niallia endozanthoxylica</name>
    <dbReference type="NCBI Taxonomy" id="2036016"/>
    <lineage>
        <taxon>Bacteria</taxon>
        <taxon>Bacillati</taxon>
        <taxon>Bacillota</taxon>
        <taxon>Bacilli</taxon>
        <taxon>Bacillales</taxon>
        <taxon>Bacillaceae</taxon>
        <taxon>Niallia</taxon>
    </lineage>
</organism>
<accession>A0A5J5HN92</accession>
<feature type="transmembrane region" description="Helical" evidence="1">
    <location>
        <begin position="7"/>
        <end position="25"/>
    </location>
</feature>
<dbReference type="EMBL" id="VYKL01000026">
    <property type="protein sequence ID" value="KAA9021826.1"/>
    <property type="molecule type" value="Genomic_DNA"/>
</dbReference>
<evidence type="ECO:0000313" key="4">
    <source>
        <dbReference type="Proteomes" id="UP000326671"/>
    </source>
</evidence>
<dbReference type="CDD" id="cd00118">
    <property type="entry name" value="LysM"/>
    <property type="match status" value="1"/>
</dbReference>
<keyword evidence="4" id="KW-1185">Reference proteome</keyword>
<feature type="domain" description="LysM" evidence="2">
    <location>
        <begin position="37"/>
        <end position="88"/>
    </location>
</feature>